<reference evidence="16 17" key="3">
    <citation type="submission" date="2019-11" db="EMBL/GenBank/DDBJ databases">
        <title>A de novo genome assembly of a pear dwarfing rootstock.</title>
        <authorList>
            <person name="Wang F."/>
            <person name="Wang J."/>
            <person name="Li S."/>
            <person name="Zhang Y."/>
            <person name="Fang M."/>
            <person name="Ma L."/>
            <person name="Zhao Y."/>
            <person name="Jiang S."/>
        </authorList>
    </citation>
    <scope>NUCLEOTIDE SEQUENCE [LARGE SCALE GENOMIC DNA]</scope>
    <source>
        <strain evidence="16">S2</strain>
        <tissue evidence="16">Leaf</tissue>
    </source>
</reference>
<evidence type="ECO:0000313" key="17">
    <source>
        <dbReference type="Proteomes" id="UP000327157"/>
    </source>
</evidence>
<dbReference type="InterPro" id="IPR018276">
    <property type="entry name" value="DDA1_dom"/>
</dbReference>
<evidence type="ECO:0000256" key="3">
    <source>
        <dbReference type="ARBA" id="ARBA00004229"/>
    </source>
</evidence>
<dbReference type="GO" id="GO:0016114">
    <property type="term" value="P:terpenoid biosynthetic process"/>
    <property type="evidence" value="ECO:0007669"/>
    <property type="project" value="InterPro"/>
</dbReference>
<dbReference type="GO" id="GO:0046872">
    <property type="term" value="F:metal ion binding"/>
    <property type="evidence" value="ECO:0007669"/>
    <property type="project" value="UniProtKB-KW"/>
</dbReference>
<evidence type="ECO:0000256" key="10">
    <source>
        <dbReference type="ARBA" id="ARBA00022946"/>
    </source>
</evidence>
<dbReference type="PROSITE" id="PS01350">
    <property type="entry name" value="ISPF"/>
    <property type="match status" value="1"/>
</dbReference>
<dbReference type="NCBIfam" id="TIGR00151">
    <property type="entry name" value="ispF"/>
    <property type="match status" value="1"/>
</dbReference>
<dbReference type="PANTHER" id="PTHR43181:SF1">
    <property type="entry name" value="2-C-METHYL-D-ERYTHRITOL 2,4-CYCLODIPHOSPHATE SYNTHASE, CHLOROPLASTIC"/>
    <property type="match status" value="1"/>
</dbReference>
<evidence type="ECO:0000256" key="6">
    <source>
        <dbReference type="ARBA" id="ARBA00011233"/>
    </source>
</evidence>
<comment type="pathway">
    <text evidence="4">Isoprenoid biosynthesis; isopentenyl diphosphate biosynthesis via DXP pathway; isopentenyl diphosphate from 1-deoxy-D-xylulose 5-phosphate: step 4/6.</text>
</comment>
<accession>A0A5N5FZZ6</accession>
<evidence type="ECO:0000256" key="9">
    <source>
        <dbReference type="ARBA" id="ARBA00022723"/>
    </source>
</evidence>
<dbReference type="EC" id="4.6.1.12" evidence="13"/>
<protein>
    <recommendedName>
        <fullName evidence="13">2-C-methyl-D-erythritol 2,4-cyclodiphosphate synthase</fullName>
        <ecNumber evidence="13">4.6.1.12</ecNumber>
    </recommendedName>
</protein>
<reference evidence="16 17" key="1">
    <citation type="submission" date="2019-09" db="EMBL/GenBank/DDBJ databases">
        <authorList>
            <person name="Ou C."/>
        </authorList>
    </citation>
    <scope>NUCLEOTIDE SEQUENCE [LARGE SCALE GENOMIC DNA]</scope>
    <source>
        <strain evidence="16">S2</strain>
        <tissue evidence="16">Leaf</tissue>
    </source>
</reference>
<evidence type="ECO:0000256" key="13">
    <source>
        <dbReference type="RuleBase" id="RU004395"/>
    </source>
</evidence>
<evidence type="ECO:0000256" key="4">
    <source>
        <dbReference type="ARBA" id="ARBA00004709"/>
    </source>
</evidence>
<organism evidence="16 17">
    <name type="scientific">Pyrus ussuriensis x Pyrus communis</name>
    <dbReference type="NCBI Taxonomy" id="2448454"/>
    <lineage>
        <taxon>Eukaryota</taxon>
        <taxon>Viridiplantae</taxon>
        <taxon>Streptophyta</taxon>
        <taxon>Embryophyta</taxon>
        <taxon>Tracheophyta</taxon>
        <taxon>Spermatophyta</taxon>
        <taxon>Magnoliopsida</taxon>
        <taxon>eudicotyledons</taxon>
        <taxon>Gunneridae</taxon>
        <taxon>Pentapetalae</taxon>
        <taxon>rosids</taxon>
        <taxon>fabids</taxon>
        <taxon>Rosales</taxon>
        <taxon>Rosaceae</taxon>
        <taxon>Amygdaloideae</taxon>
        <taxon>Maleae</taxon>
        <taxon>Pyrus</taxon>
    </lineage>
</organism>
<evidence type="ECO:0000259" key="15">
    <source>
        <dbReference type="Pfam" id="PF10172"/>
    </source>
</evidence>
<proteinExistence type="inferred from homology"/>
<dbReference type="AlphaFoldDB" id="A0A5N5FZZ6"/>
<keyword evidence="10" id="KW-0809">Transit peptide</keyword>
<dbReference type="Pfam" id="PF10172">
    <property type="entry name" value="DDA1"/>
    <property type="match status" value="2"/>
</dbReference>
<comment type="subcellular location">
    <subcellularLocation>
        <location evidence="3">Plastid</location>
        <location evidence="3">Chloroplast</location>
    </subcellularLocation>
</comment>
<dbReference type="Pfam" id="PF02542">
    <property type="entry name" value="YgbB"/>
    <property type="match status" value="1"/>
</dbReference>
<dbReference type="EMBL" id="SMOL01000553">
    <property type="protein sequence ID" value="KAB2608673.1"/>
    <property type="molecule type" value="Genomic_DNA"/>
</dbReference>
<comment type="similarity">
    <text evidence="5 13">Belongs to the IspF family.</text>
</comment>
<evidence type="ECO:0000256" key="5">
    <source>
        <dbReference type="ARBA" id="ARBA00008480"/>
    </source>
</evidence>
<keyword evidence="12 13" id="KW-0456">Lyase</keyword>
<dbReference type="OrthoDB" id="2015434at2759"/>
<dbReference type="Proteomes" id="UP000327157">
    <property type="component" value="Chromosome 14"/>
</dbReference>
<evidence type="ECO:0000256" key="7">
    <source>
        <dbReference type="ARBA" id="ARBA00022528"/>
    </source>
</evidence>
<evidence type="ECO:0000259" key="14">
    <source>
        <dbReference type="Pfam" id="PF02542"/>
    </source>
</evidence>
<comment type="catalytic activity">
    <reaction evidence="1 13">
        <text>4-CDP-2-C-methyl-D-erythritol 2-phosphate = 2-C-methyl-D-erythritol 2,4-cyclic diphosphate + CMP</text>
        <dbReference type="Rhea" id="RHEA:23864"/>
        <dbReference type="ChEBI" id="CHEBI:57919"/>
        <dbReference type="ChEBI" id="CHEBI:58483"/>
        <dbReference type="ChEBI" id="CHEBI:60377"/>
        <dbReference type="EC" id="4.6.1.12"/>
    </reaction>
</comment>
<comment type="cofactor">
    <cofactor evidence="2">
        <name>a divalent metal cation</name>
        <dbReference type="ChEBI" id="CHEBI:60240"/>
    </cofactor>
</comment>
<dbReference type="GO" id="GO:0008685">
    <property type="term" value="F:2-C-methyl-D-erythritol 2,4-cyclodiphosphate synthase activity"/>
    <property type="evidence" value="ECO:0007669"/>
    <property type="project" value="UniProtKB-EC"/>
</dbReference>
<reference evidence="17" key="2">
    <citation type="submission" date="2019-10" db="EMBL/GenBank/DDBJ databases">
        <title>A de novo genome assembly of a pear dwarfing rootstock.</title>
        <authorList>
            <person name="Wang F."/>
            <person name="Wang J."/>
            <person name="Li S."/>
            <person name="Zhang Y."/>
            <person name="Fang M."/>
            <person name="Ma L."/>
            <person name="Zhao Y."/>
            <person name="Jiang S."/>
        </authorList>
    </citation>
    <scope>NUCLEOTIDE SEQUENCE [LARGE SCALE GENOMIC DNA]</scope>
</reference>
<dbReference type="SUPFAM" id="SSF69765">
    <property type="entry name" value="IpsF-like"/>
    <property type="match status" value="1"/>
</dbReference>
<dbReference type="InterPro" id="IPR036571">
    <property type="entry name" value="MECDP_synthase_sf"/>
</dbReference>
<feature type="domain" description="DET1- and DDB1-associated protein 1" evidence="15">
    <location>
        <begin position="3"/>
        <end position="27"/>
    </location>
</feature>
<keyword evidence="9" id="KW-0479">Metal-binding</keyword>
<evidence type="ECO:0000256" key="8">
    <source>
        <dbReference type="ARBA" id="ARBA00022640"/>
    </source>
</evidence>
<comment type="subunit">
    <text evidence="6">Homotrimer.</text>
</comment>
<dbReference type="InterPro" id="IPR020555">
    <property type="entry name" value="MECDP_synthase_CS"/>
</dbReference>
<dbReference type="CDD" id="cd00554">
    <property type="entry name" value="MECDP_synthase"/>
    <property type="match status" value="1"/>
</dbReference>
<feature type="domain" description="DET1- and DDB1-associated protein 1" evidence="15">
    <location>
        <begin position="64"/>
        <end position="104"/>
    </location>
</feature>
<dbReference type="HAMAP" id="MF_00107">
    <property type="entry name" value="IspF"/>
    <property type="match status" value="1"/>
</dbReference>
<keyword evidence="7" id="KW-0150">Chloroplast</keyword>
<sequence length="390" mass="42756">MGSLFGDWPSYNPHNFSQVRPSDHSNPSLYTACCFTVGRTFGHRPRLGWQFIAQILFIACRVPMKMTPATYHPTHDRTLPPPDQVITNEAKNILLRHMYQHSEEKLRQKRAAPEKLSPEPGCKQLRANTNRNQIYHNAVVSSPVPELQPSAMAMAATPACASSITTATITKPLSHPLPCSHLPALNPYYLQPSAPPSLRTPKTPRRPVFCASASTAFEVDQAPASATPSKLLPFRVGHGFDLHRLEPGYPLIIGGIDIPHDRGCEAHSDGDVLLHCVVDAILGALGLPDIGQIFPDSDPKWRGAASSVFIKEAVRLMHEAGYEIGNLDATLILQRPKLSPHKEVMRANLAKLLGADPSVVNLKAKTHEKVDSLGENRSIAAHTVVLLMRK</sequence>
<dbReference type="GO" id="GO:0009507">
    <property type="term" value="C:chloroplast"/>
    <property type="evidence" value="ECO:0007669"/>
    <property type="project" value="UniProtKB-SubCell"/>
</dbReference>
<evidence type="ECO:0000256" key="2">
    <source>
        <dbReference type="ARBA" id="ARBA00001968"/>
    </source>
</evidence>
<comment type="caution">
    <text evidence="16">The sequence shown here is derived from an EMBL/GenBank/DDBJ whole genome shotgun (WGS) entry which is preliminary data.</text>
</comment>
<keyword evidence="17" id="KW-1185">Reference proteome</keyword>
<dbReference type="GO" id="GO:0019288">
    <property type="term" value="P:isopentenyl diphosphate biosynthetic process, methylerythritol 4-phosphate pathway"/>
    <property type="evidence" value="ECO:0007669"/>
    <property type="project" value="UniProtKB-UniPathway"/>
</dbReference>
<dbReference type="UniPathway" id="UPA00056">
    <property type="reaction ID" value="UER00095"/>
</dbReference>
<evidence type="ECO:0000256" key="12">
    <source>
        <dbReference type="ARBA" id="ARBA00023239"/>
    </source>
</evidence>
<dbReference type="Gene3D" id="3.30.1330.50">
    <property type="entry name" value="2-C-methyl-D-erythritol 2,4-cyclodiphosphate synthase"/>
    <property type="match status" value="1"/>
</dbReference>
<evidence type="ECO:0000256" key="11">
    <source>
        <dbReference type="ARBA" id="ARBA00023229"/>
    </source>
</evidence>
<feature type="domain" description="2-C-methyl-D-erythritol 2,4-cyclodiphosphate synthase" evidence="14">
    <location>
        <begin position="234"/>
        <end position="387"/>
    </location>
</feature>
<dbReference type="FunFam" id="3.30.1330.50:FF:000002">
    <property type="entry name" value="2-C-methyl-D-erythritol 2,4-cyclodiphosphate synthase"/>
    <property type="match status" value="1"/>
</dbReference>
<keyword evidence="8" id="KW-0934">Plastid</keyword>
<evidence type="ECO:0000313" key="16">
    <source>
        <dbReference type="EMBL" id="KAB2608673.1"/>
    </source>
</evidence>
<gene>
    <name evidence="16" type="ORF">D8674_011841</name>
</gene>
<dbReference type="InterPro" id="IPR003526">
    <property type="entry name" value="MECDP_synthase"/>
</dbReference>
<keyword evidence="11 13" id="KW-0414">Isoprene biosynthesis</keyword>
<evidence type="ECO:0000256" key="1">
    <source>
        <dbReference type="ARBA" id="ARBA00000200"/>
    </source>
</evidence>
<name>A0A5N5FZZ6_9ROSA</name>
<dbReference type="PANTHER" id="PTHR43181">
    <property type="entry name" value="2-C-METHYL-D-ERYTHRITOL 2,4-CYCLODIPHOSPHATE SYNTHASE, CHLOROPLASTIC"/>
    <property type="match status" value="1"/>
</dbReference>